<dbReference type="EMBL" id="MU155393">
    <property type="protein sequence ID" value="KAF9474159.1"/>
    <property type="molecule type" value="Genomic_DNA"/>
</dbReference>
<accession>A0A9P6CVH0</accession>
<dbReference type="AlphaFoldDB" id="A0A9P6CVH0"/>
<name>A0A9P6CVH0_9AGAR</name>
<gene>
    <name evidence="1" type="ORF">BDN70DRAFT_936868</name>
</gene>
<organism evidence="1 2">
    <name type="scientific">Pholiota conissans</name>
    <dbReference type="NCBI Taxonomy" id="109636"/>
    <lineage>
        <taxon>Eukaryota</taxon>
        <taxon>Fungi</taxon>
        <taxon>Dikarya</taxon>
        <taxon>Basidiomycota</taxon>
        <taxon>Agaricomycotina</taxon>
        <taxon>Agaricomycetes</taxon>
        <taxon>Agaricomycetidae</taxon>
        <taxon>Agaricales</taxon>
        <taxon>Agaricineae</taxon>
        <taxon>Strophariaceae</taxon>
        <taxon>Pholiota</taxon>
    </lineage>
</organism>
<sequence>MRPPTIPPNLTPGPRPPAGRFSGDSLLYVIVCRHAGILAGLGRLHLYTPPPPPPPPSASGKPSLRRFESAIQYDQLTGRESGSSKLSWEVNNHTVFWPHYFVYTPTPIEPLERTHQRALYLS</sequence>
<reference evidence="1" key="1">
    <citation type="submission" date="2020-11" db="EMBL/GenBank/DDBJ databases">
        <authorList>
            <consortium name="DOE Joint Genome Institute"/>
            <person name="Ahrendt S."/>
            <person name="Riley R."/>
            <person name="Andreopoulos W."/>
            <person name="Labutti K."/>
            <person name="Pangilinan J."/>
            <person name="Ruiz-Duenas F.J."/>
            <person name="Barrasa J.M."/>
            <person name="Sanchez-Garcia M."/>
            <person name="Camarero S."/>
            <person name="Miyauchi S."/>
            <person name="Serrano A."/>
            <person name="Linde D."/>
            <person name="Babiker R."/>
            <person name="Drula E."/>
            <person name="Ayuso-Fernandez I."/>
            <person name="Pacheco R."/>
            <person name="Padilla G."/>
            <person name="Ferreira P."/>
            <person name="Barriuso J."/>
            <person name="Kellner H."/>
            <person name="Castanera R."/>
            <person name="Alfaro M."/>
            <person name="Ramirez L."/>
            <person name="Pisabarro A.G."/>
            <person name="Kuo A."/>
            <person name="Tritt A."/>
            <person name="Lipzen A."/>
            <person name="He G."/>
            <person name="Yan M."/>
            <person name="Ng V."/>
            <person name="Cullen D."/>
            <person name="Martin F."/>
            <person name="Rosso M.-N."/>
            <person name="Henrissat B."/>
            <person name="Hibbett D."/>
            <person name="Martinez A.T."/>
            <person name="Grigoriev I.V."/>
        </authorList>
    </citation>
    <scope>NUCLEOTIDE SEQUENCE</scope>
    <source>
        <strain evidence="1">CIRM-BRFM 674</strain>
    </source>
</reference>
<dbReference type="Proteomes" id="UP000807469">
    <property type="component" value="Unassembled WGS sequence"/>
</dbReference>
<comment type="caution">
    <text evidence="1">The sequence shown here is derived from an EMBL/GenBank/DDBJ whole genome shotgun (WGS) entry which is preliminary data.</text>
</comment>
<evidence type="ECO:0000313" key="1">
    <source>
        <dbReference type="EMBL" id="KAF9474159.1"/>
    </source>
</evidence>
<proteinExistence type="predicted"/>
<keyword evidence="2" id="KW-1185">Reference proteome</keyword>
<evidence type="ECO:0000313" key="2">
    <source>
        <dbReference type="Proteomes" id="UP000807469"/>
    </source>
</evidence>
<protein>
    <submittedName>
        <fullName evidence="1">Uncharacterized protein</fullName>
    </submittedName>
</protein>